<keyword evidence="7" id="KW-0288">FMN</keyword>
<evidence type="ECO:0000256" key="10">
    <source>
        <dbReference type="ARBA" id="ARBA00023002"/>
    </source>
</evidence>
<keyword evidence="8" id="KW-0274">FAD</keyword>
<evidence type="ECO:0000256" key="7">
    <source>
        <dbReference type="ARBA" id="ARBA00022643"/>
    </source>
</evidence>
<dbReference type="PANTHER" id="PTHR31457:SF2">
    <property type="entry name" value="CYANOCOBALAMIN REDUCTASE _ ALKYLCOBALAMIN DEALKYLASE"/>
    <property type="match status" value="1"/>
</dbReference>
<sequence>MQELRGRKIGNLVLVLLLGNLVRRLDIACAALKKKPPRSEPPDFRSPQKLLGVCIHPKFGGWFALRGVLIFRDVLAPELERRQPADVVSSDAQRTDLVRLFNFFWRDGRYRDVIEVQERYSPRQQQYFNTLPSQRWQLIEQWRQEAACDHVGADR</sequence>
<dbReference type="GO" id="GO:0005737">
    <property type="term" value="C:cytoplasm"/>
    <property type="evidence" value="ECO:0007669"/>
    <property type="project" value="UniProtKB-SubCell"/>
</dbReference>
<evidence type="ECO:0000256" key="12">
    <source>
        <dbReference type="SAM" id="SignalP"/>
    </source>
</evidence>
<evidence type="ECO:0000313" key="14">
    <source>
        <dbReference type="Proteomes" id="UP000821853"/>
    </source>
</evidence>
<evidence type="ECO:0000256" key="8">
    <source>
        <dbReference type="ARBA" id="ARBA00022827"/>
    </source>
</evidence>
<dbReference type="OMA" id="FWRDGRY"/>
<organism evidence="13 14">
    <name type="scientific">Haemaphysalis longicornis</name>
    <name type="common">Bush tick</name>
    <dbReference type="NCBI Taxonomy" id="44386"/>
    <lineage>
        <taxon>Eukaryota</taxon>
        <taxon>Metazoa</taxon>
        <taxon>Ecdysozoa</taxon>
        <taxon>Arthropoda</taxon>
        <taxon>Chelicerata</taxon>
        <taxon>Arachnida</taxon>
        <taxon>Acari</taxon>
        <taxon>Parasitiformes</taxon>
        <taxon>Ixodida</taxon>
        <taxon>Ixodoidea</taxon>
        <taxon>Ixodidae</taxon>
        <taxon>Haemaphysalinae</taxon>
        <taxon>Haemaphysalis</taxon>
    </lineage>
</organism>
<feature type="chain" id="PRO_5039924837" description="Cyanocobalamin reductase (cyanide-eliminating)" evidence="12">
    <location>
        <begin position="25"/>
        <end position="155"/>
    </location>
</feature>
<evidence type="ECO:0000256" key="6">
    <source>
        <dbReference type="ARBA" id="ARBA00022630"/>
    </source>
</evidence>
<dbReference type="AlphaFoldDB" id="A0A9J6HC19"/>
<dbReference type="GO" id="GO:0032451">
    <property type="term" value="F:demethylase activity"/>
    <property type="evidence" value="ECO:0007669"/>
    <property type="project" value="TreeGrafter"/>
</dbReference>
<dbReference type="GO" id="GO:0009235">
    <property type="term" value="P:cobalamin metabolic process"/>
    <property type="evidence" value="ECO:0007669"/>
    <property type="project" value="TreeGrafter"/>
</dbReference>
<evidence type="ECO:0000256" key="11">
    <source>
        <dbReference type="ARBA" id="ARBA00031313"/>
    </source>
</evidence>
<accession>A0A9J6HC19</accession>
<comment type="subcellular location">
    <subcellularLocation>
        <location evidence="3">Cytoplasm</location>
    </subcellularLocation>
</comment>
<keyword evidence="10" id="KW-0560">Oxidoreductase</keyword>
<evidence type="ECO:0000256" key="9">
    <source>
        <dbReference type="ARBA" id="ARBA00022857"/>
    </source>
</evidence>
<gene>
    <name evidence="13" type="ORF">HPB48_026954</name>
</gene>
<keyword evidence="14" id="KW-1185">Reference proteome</keyword>
<evidence type="ECO:0000256" key="1">
    <source>
        <dbReference type="ARBA" id="ARBA00001917"/>
    </source>
</evidence>
<evidence type="ECO:0000256" key="5">
    <source>
        <dbReference type="ARBA" id="ARBA00022490"/>
    </source>
</evidence>
<dbReference type="EMBL" id="JABSTR010003477">
    <property type="protein sequence ID" value="KAH9384924.1"/>
    <property type="molecule type" value="Genomic_DNA"/>
</dbReference>
<comment type="cofactor">
    <cofactor evidence="2">
        <name>FAD</name>
        <dbReference type="ChEBI" id="CHEBI:57692"/>
    </cofactor>
</comment>
<dbReference type="Pfam" id="PF16690">
    <property type="entry name" value="MMACHC"/>
    <property type="match status" value="1"/>
</dbReference>
<keyword evidence="6" id="KW-0285">Flavoprotein</keyword>
<dbReference type="Proteomes" id="UP000821853">
    <property type="component" value="Unassembled WGS sequence"/>
</dbReference>
<dbReference type="GO" id="GO:0033787">
    <property type="term" value="F:cyanocobalamin reductase (cyanide-eliminating) (NADP+) activity"/>
    <property type="evidence" value="ECO:0007669"/>
    <property type="project" value="TreeGrafter"/>
</dbReference>
<reference evidence="13 14" key="1">
    <citation type="journal article" date="2020" name="Cell">
        <title>Large-Scale Comparative Analyses of Tick Genomes Elucidate Their Genetic Diversity and Vector Capacities.</title>
        <authorList>
            <consortium name="Tick Genome and Microbiome Consortium (TIGMIC)"/>
            <person name="Jia N."/>
            <person name="Wang J."/>
            <person name="Shi W."/>
            <person name="Du L."/>
            <person name="Sun Y."/>
            <person name="Zhan W."/>
            <person name="Jiang J.F."/>
            <person name="Wang Q."/>
            <person name="Zhang B."/>
            <person name="Ji P."/>
            <person name="Bell-Sakyi L."/>
            <person name="Cui X.M."/>
            <person name="Yuan T.T."/>
            <person name="Jiang B.G."/>
            <person name="Yang W.F."/>
            <person name="Lam T.T."/>
            <person name="Chang Q.C."/>
            <person name="Ding S.J."/>
            <person name="Wang X.J."/>
            <person name="Zhu J.G."/>
            <person name="Ruan X.D."/>
            <person name="Zhao L."/>
            <person name="Wei J.T."/>
            <person name="Ye R.Z."/>
            <person name="Que T.C."/>
            <person name="Du C.H."/>
            <person name="Zhou Y.H."/>
            <person name="Cheng J.X."/>
            <person name="Dai P.F."/>
            <person name="Guo W.B."/>
            <person name="Han X.H."/>
            <person name="Huang E.J."/>
            <person name="Li L.F."/>
            <person name="Wei W."/>
            <person name="Gao Y.C."/>
            <person name="Liu J.Z."/>
            <person name="Shao H.Z."/>
            <person name="Wang X."/>
            <person name="Wang C.C."/>
            <person name="Yang T.C."/>
            <person name="Huo Q.B."/>
            <person name="Li W."/>
            <person name="Chen H.Y."/>
            <person name="Chen S.E."/>
            <person name="Zhou L.G."/>
            <person name="Ni X.B."/>
            <person name="Tian J.H."/>
            <person name="Sheng Y."/>
            <person name="Liu T."/>
            <person name="Pan Y.S."/>
            <person name="Xia L.Y."/>
            <person name="Li J."/>
            <person name="Zhao F."/>
            <person name="Cao W.C."/>
        </authorList>
    </citation>
    <scope>NUCLEOTIDE SEQUENCE [LARGE SCALE GENOMIC DNA]</scope>
    <source>
        <strain evidence="13">HaeL-2018</strain>
    </source>
</reference>
<keyword evidence="5" id="KW-0963">Cytoplasm</keyword>
<dbReference type="GO" id="GO:0071949">
    <property type="term" value="F:FAD binding"/>
    <property type="evidence" value="ECO:0007669"/>
    <property type="project" value="TreeGrafter"/>
</dbReference>
<comment type="caution">
    <text evidence="13">The sequence shown here is derived from an EMBL/GenBank/DDBJ whole genome shotgun (WGS) entry which is preliminary data.</text>
</comment>
<evidence type="ECO:0000256" key="3">
    <source>
        <dbReference type="ARBA" id="ARBA00004496"/>
    </source>
</evidence>
<evidence type="ECO:0000256" key="4">
    <source>
        <dbReference type="ARBA" id="ARBA00007762"/>
    </source>
</evidence>
<dbReference type="OrthoDB" id="409189at2759"/>
<dbReference type="VEuPathDB" id="VectorBase:HLOH_058814"/>
<keyword evidence="9" id="KW-0521">NADP</keyword>
<comment type="cofactor">
    <cofactor evidence="1">
        <name>FMN</name>
        <dbReference type="ChEBI" id="CHEBI:58210"/>
    </cofactor>
</comment>
<comment type="similarity">
    <text evidence="4">Belongs to the MMACHC family.</text>
</comment>
<protein>
    <recommendedName>
        <fullName evidence="11">Cyanocobalamin reductase (cyanide-eliminating)</fullName>
    </recommendedName>
</protein>
<evidence type="ECO:0000256" key="2">
    <source>
        <dbReference type="ARBA" id="ARBA00001974"/>
    </source>
</evidence>
<dbReference type="PANTHER" id="PTHR31457">
    <property type="entry name" value="METHYLMALONIC ACIDURIA AND HOMOCYSTINURIA TYPE C PROTEIN"/>
    <property type="match status" value="1"/>
</dbReference>
<keyword evidence="12" id="KW-0732">Signal</keyword>
<name>A0A9J6HC19_HAELO</name>
<proteinExistence type="inferred from homology"/>
<evidence type="ECO:0000313" key="13">
    <source>
        <dbReference type="EMBL" id="KAH9384924.1"/>
    </source>
</evidence>
<dbReference type="InterPro" id="IPR032037">
    <property type="entry name" value="MMACHC"/>
</dbReference>
<feature type="signal peptide" evidence="12">
    <location>
        <begin position="1"/>
        <end position="24"/>
    </location>
</feature>